<proteinExistence type="predicted"/>
<dbReference type="Proteomes" id="UP000185221">
    <property type="component" value="Unassembled WGS sequence"/>
</dbReference>
<keyword evidence="2" id="KW-0472">Membrane</keyword>
<comment type="subcellular location">
    <subcellularLocation>
        <location evidence="1">Cell outer membrane</location>
    </subcellularLocation>
</comment>
<dbReference type="SUPFAM" id="SSF49464">
    <property type="entry name" value="Carboxypeptidase regulatory domain-like"/>
    <property type="match status" value="1"/>
</dbReference>
<dbReference type="RefSeq" id="WP_074223225.1">
    <property type="nucleotide sequence ID" value="NZ_FSRC01000001.1"/>
</dbReference>
<organism evidence="5 6">
    <name type="scientific">Algoriphagus halophilus</name>
    <dbReference type="NCBI Taxonomy" id="226505"/>
    <lineage>
        <taxon>Bacteria</taxon>
        <taxon>Pseudomonadati</taxon>
        <taxon>Bacteroidota</taxon>
        <taxon>Cytophagia</taxon>
        <taxon>Cytophagales</taxon>
        <taxon>Cyclobacteriaceae</taxon>
        <taxon>Algoriphagus</taxon>
    </lineage>
</organism>
<protein>
    <submittedName>
        <fullName evidence="5">Outer membrane receptor proteins, mostly Fe transport</fullName>
    </submittedName>
</protein>
<dbReference type="Pfam" id="PF13715">
    <property type="entry name" value="CarbopepD_reg_2"/>
    <property type="match status" value="1"/>
</dbReference>
<reference evidence="6" key="1">
    <citation type="submission" date="2016-11" db="EMBL/GenBank/DDBJ databases">
        <authorList>
            <person name="Varghese N."/>
            <person name="Submissions S."/>
        </authorList>
    </citation>
    <scope>NUCLEOTIDE SEQUENCE [LARGE SCALE GENOMIC DNA]</scope>
    <source>
        <strain evidence="6">DSM 15292</strain>
    </source>
</reference>
<dbReference type="PANTHER" id="PTHR40980:SF4">
    <property type="entry name" value="TONB-DEPENDENT RECEPTOR-LIKE BETA-BARREL DOMAIN-CONTAINING PROTEIN"/>
    <property type="match status" value="1"/>
</dbReference>
<gene>
    <name evidence="5" type="ORF">SAMN05444394_0478</name>
</gene>
<keyword evidence="5" id="KW-0675">Receptor</keyword>
<dbReference type="InterPro" id="IPR036942">
    <property type="entry name" value="Beta-barrel_TonB_sf"/>
</dbReference>
<dbReference type="SUPFAM" id="SSF56935">
    <property type="entry name" value="Porins"/>
    <property type="match status" value="1"/>
</dbReference>
<keyword evidence="3" id="KW-0998">Cell outer membrane</keyword>
<evidence type="ECO:0000313" key="6">
    <source>
        <dbReference type="Proteomes" id="UP000185221"/>
    </source>
</evidence>
<dbReference type="Gene3D" id="2.170.130.10">
    <property type="entry name" value="TonB-dependent receptor, plug domain"/>
    <property type="match status" value="1"/>
</dbReference>
<dbReference type="EMBL" id="FSRC01000001">
    <property type="protein sequence ID" value="SIN67084.1"/>
    <property type="molecule type" value="Genomic_DNA"/>
</dbReference>
<dbReference type="InterPro" id="IPR037066">
    <property type="entry name" value="Plug_dom_sf"/>
</dbReference>
<dbReference type="AlphaFoldDB" id="A0A1N6D8T1"/>
<dbReference type="GO" id="GO:0009279">
    <property type="term" value="C:cell outer membrane"/>
    <property type="evidence" value="ECO:0007669"/>
    <property type="project" value="UniProtKB-SubCell"/>
</dbReference>
<dbReference type="STRING" id="226505.SAMN05444394_0478"/>
<dbReference type="InterPro" id="IPR008969">
    <property type="entry name" value="CarboxyPept-like_regulatory"/>
</dbReference>
<dbReference type="Pfam" id="PF14905">
    <property type="entry name" value="OMP_b-brl_3"/>
    <property type="match status" value="1"/>
</dbReference>
<dbReference type="PANTHER" id="PTHR40980">
    <property type="entry name" value="PLUG DOMAIN-CONTAINING PROTEIN"/>
    <property type="match status" value="1"/>
</dbReference>
<name>A0A1N6D8T1_9BACT</name>
<dbReference type="Gene3D" id="2.40.170.20">
    <property type="entry name" value="TonB-dependent receptor, beta-barrel domain"/>
    <property type="match status" value="1"/>
</dbReference>
<evidence type="ECO:0000313" key="5">
    <source>
        <dbReference type="EMBL" id="SIN67084.1"/>
    </source>
</evidence>
<evidence type="ECO:0000256" key="1">
    <source>
        <dbReference type="ARBA" id="ARBA00004442"/>
    </source>
</evidence>
<dbReference type="InterPro" id="IPR041700">
    <property type="entry name" value="OMP_b-brl_3"/>
</dbReference>
<sequence>MKLFFFFAAVLLTLEVKSQSISGKVLEPSGIPLSFANVLLLTPSDSSLIKGAVTDTLGNFTIFDIPDGNYLISASMMGYKQVYLPLISNEKKAVEGITLQLQEDSQQLEEVMVVEKRPFVEQYIDKMVVNVSNSIIASGSTALEVLEKAPGVTIDRQNNSLRLRGKDGVIVQMDGKQTYLSMEDLVILLSTMSSDNIDQIELITNPSAKYDAAGNSGIINIKLIENNDIGTNGSISVGVGTGRFERERGSLQINHRAKKINVFGNYSANAGGGYFDLDSRQFIENGGQQNYIDQLTYIVFDNWGQNAKAGADYFLGKNTTIGIVWTGFWSNNGEDGTASSDFERNEGINYLETSTAKQISSISTNNVGNLNFQHKFGENGGQLTADFDIGQFKRQYSNTLQTDSHTPEEPSQPREGLITEMPTTITIRTAKADYSRVVFNNWNMEAGLKTAFVESDNDLTLFQGEEGNLIVDPILSNHFIYTENVNAAYISFSGKLGESTQAQMGLRAEHTISEGKSLNTENTVKRNYLNVFPSVFISNKLSENHTLVLSYSYRINRPSYQFLNPARSYVDPFLYSRGNAFLQPEYTHSLELKHGFKDKLYTSIGASFVSDLIFYLIQPVDSIRTERTPDNVGTSQSYNITMSYPLAIMKGWNAQLNFTGLYSRFNYLYQENPIIVEQISSRINMSNTFAFQKGWTGELTGWISSPSIQALARAPWLGSLDLGIQKSFSQKFKARLSIQDIFHTNKFIGKIDVPGFNSDYHLQFDTRVALINLTYTLGNQDLKAARQRKLGSEEESQRTN</sequence>
<dbReference type="OrthoDB" id="972646at2"/>
<evidence type="ECO:0000259" key="4">
    <source>
        <dbReference type="Pfam" id="PF14905"/>
    </source>
</evidence>
<accession>A0A1N6D8T1</accession>
<keyword evidence="6" id="KW-1185">Reference proteome</keyword>
<evidence type="ECO:0000256" key="2">
    <source>
        <dbReference type="ARBA" id="ARBA00023136"/>
    </source>
</evidence>
<evidence type="ECO:0000256" key="3">
    <source>
        <dbReference type="ARBA" id="ARBA00023237"/>
    </source>
</evidence>
<dbReference type="Gene3D" id="2.60.40.1120">
    <property type="entry name" value="Carboxypeptidase-like, regulatory domain"/>
    <property type="match status" value="1"/>
</dbReference>
<feature type="domain" description="Outer membrane protein beta-barrel" evidence="4">
    <location>
        <begin position="374"/>
        <end position="775"/>
    </location>
</feature>